<dbReference type="AlphaFoldDB" id="E3E6W7"/>
<evidence type="ECO:0000259" key="2">
    <source>
        <dbReference type="Pfam" id="PF13575"/>
    </source>
</evidence>
<dbReference type="Proteomes" id="UP000006868">
    <property type="component" value="Chromosome"/>
</dbReference>
<keyword evidence="1" id="KW-0862">Zinc</keyword>
<dbReference type="HOGENOM" id="CLU_009398_1_1_9"/>
<evidence type="ECO:0000256" key="1">
    <source>
        <dbReference type="PIRSR" id="PIRSR607822-1"/>
    </source>
</evidence>
<evidence type="ECO:0000313" key="3">
    <source>
        <dbReference type="EMBL" id="ADO58519.1"/>
    </source>
</evidence>
<feature type="binding site" evidence="1">
    <location>
        <position position="980"/>
    </location>
    <ligand>
        <name>Zn(2+)</name>
        <dbReference type="ChEBI" id="CHEBI:29105"/>
    </ligand>
</feature>
<dbReference type="PATRIC" id="fig|886882.15.peg.4556"/>
<dbReference type="GO" id="GO:0031179">
    <property type="term" value="P:peptide modification"/>
    <property type="evidence" value="ECO:0007669"/>
    <property type="project" value="InterPro"/>
</dbReference>
<dbReference type="KEGG" id="ppm:PPSC2_21430"/>
<dbReference type="NCBIfam" id="TIGR03897">
    <property type="entry name" value="lanti_2_LanM"/>
    <property type="match status" value="1"/>
</dbReference>
<dbReference type="GO" id="GO:0005886">
    <property type="term" value="C:plasma membrane"/>
    <property type="evidence" value="ECO:0007669"/>
    <property type="project" value="TreeGrafter"/>
</dbReference>
<dbReference type="Pfam" id="PF13575">
    <property type="entry name" value="DUF4135"/>
    <property type="match status" value="1"/>
</dbReference>
<organism evidence="3 4">
    <name type="scientific">Paenibacillus polymyxa (strain SC2)</name>
    <name type="common">Bacillus polymyxa</name>
    <dbReference type="NCBI Taxonomy" id="886882"/>
    <lineage>
        <taxon>Bacteria</taxon>
        <taxon>Bacillati</taxon>
        <taxon>Bacillota</taxon>
        <taxon>Bacilli</taxon>
        <taxon>Bacillales</taxon>
        <taxon>Paenibacillaceae</taxon>
        <taxon>Paenibacillus</taxon>
    </lineage>
</organism>
<dbReference type="GO" id="GO:0005975">
    <property type="term" value="P:carbohydrate metabolic process"/>
    <property type="evidence" value="ECO:0007669"/>
    <property type="project" value="InterPro"/>
</dbReference>
<accession>E3E6W7</accession>
<protein>
    <submittedName>
        <fullName evidence="3">Lanthionine synthetase c</fullName>
    </submittedName>
</protein>
<dbReference type="InterPro" id="IPR012341">
    <property type="entry name" value="6hp_glycosidase-like_sf"/>
</dbReference>
<dbReference type="GO" id="GO:0046872">
    <property type="term" value="F:metal ion binding"/>
    <property type="evidence" value="ECO:0007669"/>
    <property type="project" value="UniProtKB-KW"/>
</dbReference>
<dbReference type="SUPFAM" id="SSF158745">
    <property type="entry name" value="LanC-like"/>
    <property type="match status" value="1"/>
</dbReference>
<dbReference type="CDD" id="cd04792">
    <property type="entry name" value="LanM-like"/>
    <property type="match status" value="1"/>
</dbReference>
<dbReference type="RefSeq" id="WP_013373087.1">
    <property type="nucleotide sequence ID" value="NC_014622.2"/>
</dbReference>
<dbReference type="InterPro" id="IPR007822">
    <property type="entry name" value="LANC-like"/>
</dbReference>
<dbReference type="eggNOG" id="COG4403">
    <property type="taxonomic scope" value="Bacteria"/>
</dbReference>
<sequence>MKEQIMRALFLQERKNLFDQAFQDFNYKNWKQDKEKTTELIDEWFKFALISTESKKEARFKALSMNEEIFGALIQSTENLKWDENYLTVIKEYQADWFQVLEEALKMNENQPVLQNESRTMDILVRPFIIWSRNQLKQHLCNIDNTQDFILHESTINSVLHTLSFQLTQIAGRSFVLELNIAKALGELEGLTPEERFISFIEKKFVGHKQLVSFFSEYAVIARTLAERTMLFVNVTKETLDRYLLNRSMIIDTFSLHSSELIRIDAGFGDSHQQGRTVMRLYLANGQSFMYKPKPLDISLHFQELIQWFNDKGFSPFLQRNSVIALDGYGYEKFIEAKPCKTEEEIQCFYTRLGALLAIIYVLDGTDFHFENLIAFGEHPMLIDLETLFHNQVYHNVPDSADIEAQFKICNSPLGTSLLPILFHQDDKGFGLELSGVNGERQMTPYPVLSLVDVNTDNMRYIRKSQSTSTGNNRPSLEGEFKNAGDYTAEIVNGFQSLCSMLLQYKMDLLVPTSPLFSFNNTPVRIVLRSTQFYTNFLLESRHPDYGRDALNQENLLDRIWFSWLDDRIISSELQDLRAGDIPYFIGTPNSLDLWDSYGRCIKDVFTRTSMSIVEDRLRSLSTDSISLYSDWISSSIAGSSLGKHVHKVHAPSQNEKVMTSDYSPKPLHSENFLETAKILGDELIEKSVFSQSKRYVTWIGMNLNYRGQLYLSALSPGLYDGTAGIALFLAYLGKISKEEKYTNIALAALETTLSKIPVHLKFPSAFYGQASLLYTLSHFESLLGFNDAWSKRKLDIISNLEDSIDEDTFFDLLGGSAGVIHVLLNEYSLTKSVKTLEVATQYGEHLLKHGEKNNEMISWTSSVSPTPYVGFGHGSTGIASALFRLAAVTKNNCYYATAEKAFAHLTESYSPNYFNWIDQDIKENHDLANWCHGASGIGIGLTLCMPYLNSSLIPDIVQNIEIAVNTTLKYGFNKSHCICHGSLGNIELLILAGQALNRPEWVAEAKKQGNIALSYFFEHSKFKTGLPTALDSQGLWLGLSGIGYQFMRLHSLTSLPSILSLQEPLYKESSCTKRP</sequence>
<evidence type="ECO:0000313" key="4">
    <source>
        <dbReference type="Proteomes" id="UP000006868"/>
    </source>
</evidence>
<feature type="binding site" evidence="1">
    <location>
        <position position="932"/>
    </location>
    <ligand>
        <name>Zn(2+)</name>
        <dbReference type="ChEBI" id="CHEBI:29105"/>
    </ligand>
</feature>
<dbReference type="SMART" id="SM01260">
    <property type="entry name" value="LANC_like"/>
    <property type="match status" value="1"/>
</dbReference>
<dbReference type="PANTHER" id="PTHR12736">
    <property type="entry name" value="LANC-LIKE PROTEIN"/>
    <property type="match status" value="1"/>
</dbReference>
<feature type="domain" description="Lantibiotic biosynthesis protein dehydration" evidence="2">
    <location>
        <begin position="218"/>
        <end position="585"/>
    </location>
</feature>
<dbReference type="InterPro" id="IPR017146">
    <property type="entry name" value="Lanti_2_LanM"/>
</dbReference>
<name>E3E6W7_PAEPS</name>
<dbReference type="PIRSF" id="PIRSF037228">
    <property type="entry name" value="Lant_mod_RumM"/>
    <property type="match status" value="1"/>
</dbReference>
<dbReference type="PANTHER" id="PTHR12736:SF7">
    <property type="entry name" value="LANC-LIKE PROTEIN 3"/>
    <property type="match status" value="1"/>
</dbReference>
<dbReference type="InterPro" id="IPR025410">
    <property type="entry name" value="Lant_dehyd"/>
</dbReference>
<reference evidence="3 4" key="1">
    <citation type="journal article" date="2011" name="J. Bacteriol.">
        <title>Complete genome sequence of Paenibacillus polymyxa SC2, a strain of plant growth-promoting Rhizobacterium with broad-spectrum antimicrobial activity.</title>
        <authorList>
            <person name="Ma M."/>
            <person name="Wang C."/>
            <person name="Ding Y."/>
            <person name="Li L."/>
            <person name="Shen D."/>
            <person name="Jiang X."/>
            <person name="Guan D."/>
            <person name="Cao F."/>
            <person name="Chen H."/>
            <person name="Feng R."/>
            <person name="Wang X."/>
            <person name="Ge Y."/>
            <person name="Yao L."/>
            <person name="Bing X."/>
            <person name="Yang X."/>
            <person name="Li J."/>
            <person name="Du B."/>
        </authorList>
    </citation>
    <scope>NUCLEOTIDE SEQUENCE [LARGE SCALE GENOMIC DNA]</scope>
    <source>
        <strain evidence="3 4">SC2</strain>
    </source>
</reference>
<feature type="binding site" evidence="1">
    <location>
        <position position="981"/>
    </location>
    <ligand>
        <name>Zn(2+)</name>
        <dbReference type="ChEBI" id="CHEBI:29105"/>
    </ligand>
</feature>
<dbReference type="EMBL" id="CP002213">
    <property type="protein sequence ID" value="ADO58519.1"/>
    <property type="molecule type" value="Genomic_DNA"/>
</dbReference>
<gene>
    <name evidence="3" type="primary">lcnDR2</name>
    <name evidence="3" type="ORF">PPSC2_21430</name>
</gene>
<dbReference type="OrthoDB" id="9148343at2"/>
<dbReference type="Gene3D" id="1.50.10.10">
    <property type="match status" value="1"/>
</dbReference>
<keyword evidence="1" id="KW-0479">Metal-binding</keyword>
<proteinExistence type="predicted"/>
<dbReference type="Pfam" id="PF05147">
    <property type="entry name" value="LANC_like"/>
    <property type="match status" value="1"/>
</dbReference>
<dbReference type="PRINTS" id="PR01950">
    <property type="entry name" value="LANCSUPER"/>
</dbReference>